<gene>
    <name evidence="4" type="ORF">C8F04DRAFT_1195844</name>
</gene>
<dbReference type="PANTHER" id="PTHR37994:SF3">
    <property type="entry name" value="ER TRANSPORTER 6TM N-TERMINAL DOMAIN-CONTAINING PROTEIN"/>
    <property type="match status" value="1"/>
</dbReference>
<evidence type="ECO:0000256" key="1">
    <source>
        <dbReference type="SAM" id="MobiDB-lite"/>
    </source>
</evidence>
<organism evidence="4 5">
    <name type="scientific">Mycena alexandri</name>
    <dbReference type="NCBI Taxonomy" id="1745969"/>
    <lineage>
        <taxon>Eukaryota</taxon>
        <taxon>Fungi</taxon>
        <taxon>Dikarya</taxon>
        <taxon>Basidiomycota</taxon>
        <taxon>Agaricomycotina</taxon>
        <taxon>Agaricomycetes</taxon>
        <taxon>Agaricomycetidae</taxon>
        <taxon>Agaricales</taxon>
        <taxon>Marasmiineae</taxon>
        <taxon>Mycenaceae</taxon>
        <taxon>Mycena</taxon>
    </lineage>
</organism>
<keyword evidence="5" id="KW-1185">Reference proteome</keyword>
<dbReference type="PANTHER" id="PTHR37994">
    <property type="entry name" value="ARAE_2_N DOMAIN-CONTAINING PROTEIN-RELATED"/>
    <property type="match status" value="1"/>
</dbReference>
<dbReference type="InterPro" id="IPR018823">
    <property type="entry name" value="ArAE_2_N"/>
</dbReference>
<dbReference type="AlphaFoldDB" id="A0AAD6S6H3"/>
<evidence type="ECO:0000313" key="5">
    <source>
        <dbReference type="Proteomes" id="UP001218188"/>
    </source>
</evidence>
<proteinExistence type="predicted"/>
<evidence type="ECO:0000256" key="2">
    <source>
        <dbReference type="SAM" id="Phobius"/>
    </source>
</evidence>
<accession>A0AAD6S6H3</accession>
<evidence type="ECO:0000313" key="4">
    <source>
        <dbReference type="EMBL" id="KAJ7021086.1"/>
    </source>
</evidence>
<reference evidence="4" key="1">
    <citation type="submission" date="2023-03" db="EMBL/GenBank/DDBJ databases">
        <title>Massive genome expansion in bonnet fungi (Mycena s.s.) driven by repeated elements and novel gene families across ecological guilds.</title>
        <authorList>
            <consortium name="Lawrence Berkeley National Laboratory"/>
            <person name="Harder C.B."/>
            <person name="Miyauchi S."/>
            <person name="Viragh M."/>
            <person name="Kuo A."/>
            <person name="Thoen E."/>
            <person name="Andreopoulos B."/>
            <person name="Lu D."/>
            <person name="Skrede I."/>
            <person name="Drula E."/>
            <person name="Henrissat B."/>
            <person name="Morin E."/>
            <person name="Kohler A."/>
            <person name="Barry K."/>
            <person name="LaButti K."/>
            <person name="Morin E."/>
            <person name="Salamov A."/>
            <person name="Lipzen A."/>
            <person name="Mereny Z."/>
            <person name="Hegedus B."/>
            <person name="Baldrian P."/>
            <person name="Stursova M."/>
            <person name="Weitz H."/>
            <person name="Taylor A."/>
            <person name="Grigoriev I.V."/>
            <person name="Nagy L.G."/>
            <person name="Martin F."/>
            <person name="Kauserud H."/>
        </authorList>
    </citation>
    <scope>NUCLEOTIDE SEQUENCE</scope>
    <source>
        <strain evidence="4">CBHHK200</strain>
    </source>
</reference>
<keyword evidence="2" id="KW-1133">Transmembrane helix</keyword>
<dbReference type="Pfam" id="PF10337">
    <property type="entry name" value="ArAE_2_N"/>
    <property type="match status" value="1"/>
</dbReference>
<sequence length="188" mass="20499">MTTMADLEAKTSPGRESTLDLCRGSQPSVAKPASRSVLSLFPLWVSRPLKSPQAWKVLLSSFFALLTSLFLPPYLPVQFTFFLLSTLMLGLLAGWGIGLGAMRAANAVRNQEHIAAVAQQIEASIKVNPVFQANPALAQTAVVFAGLFLDIRATAVYAVILTQFLVHLQICLHLHRPLAPCRFCAQRL</sequence>
<feature type="transmembrane region" description="Helical" evidence="2">
    <location>
        <begin position="57"/>
        <end position="75"/>
    </location>
</feature>
<keyword evidence="2" id="KW-0472">Membrane</keyword>
<comment type="caution">
    <text evidence="4">The sequence shown here is derived from an EMBL/GenBank/DDBJ whole genome shotgun (WGS) entry which is preliminary data.</text>
</comment>
<keyword evidence="2" id="KW-0812">Transmembrane</keyword>
<evidence type="ECO:0000259" key="3">
    <source>
        <dbReference type="Pfam" id="PF10337"/>
    </source>
</evidence>
<feature type="region of interest" description="Disordered" evidence="1">
    <location>
        <begin position="1"/>
        <end position="21"/>
    </location>
</feature>
<name>A0AAD6S6H3_9AGAR</name>
<dbReference type="Proteomes" id="UP001218188">
    <property type="component" value="Unassembled WGS sequence"/>
</dbReference>
<protein>
    <recommendedName>
        <fullName evidence="3">Putative ER transporter 6TM N-terminal domain-containing protein</fullName>
    </recommendedName>
</protein>
<feature type="transmembrane region" description="Helical" evidence="2">
    <location>
        <begin position="81"/>
        <end position="102"/>
    </location>
</feature>
<feature type="domain" description="Putative ER transporter 6TM N-terminal" evidence="3">
    <location>
        <begin position="60"/>
        <end position="168"/>
    </location>
</feature>
<dbReference type="EMBL" id="JARJCM010000242">
    <property type="protein sequence ID" value="KAJ7021086.1"/>
    <property type="molecule type" value="Genomic_DNA"/>
</dbReference>